<evidence type="ECO:0008006" key="4">
    <source>
        <dbReference type="Google" id="ProtNLM"/>
    </source>
</evidence>
<feature type="compositionally biased region" description="Low complexity" evidence="1">
    <location>
        <begin position="52"/>
        <end position="80"/>
    </location>
</feature>
<name>A0ABS2KS91_9NOCA</name>
<accession>A0ABS2KS91</accession>
<protein>
    <recommendedName>
        <fullName evidence="4">Sensor domain-containing protein</fullName>
    </recommendedName>
</protein>
<feature type="region of interest" description="Disordered" evidence="1">
    <location>
        <begin position="36"/>
        <end position="80"/>
    </location>
</feature>
<keyword evidence="3" id="KW-1185">Reference proteome</keyword>
<reference evidence="2 3" key="1">
    <citation type="submission" date="2021-01" db="EMBL/GenBank/DDBJ databases">
        <title>Genomics of switchgrass bacterial isolates.</title>
        <authorList>
            <person name="Shade A."/>
        </authorList>
    </citation>
    <scope>NUCLEOTIDE SEQUENCE [LARGE SCALE GENOMIC DNA]</scope>
    <source>
        <strain evidence="2 3">PvP111</strain>
    </source>
</reference>
<evidence type="ECO:0000313" key="3">
    <source>
        <dbReference type="Proteomes" id="UP000703038"/>
    </source>
</evidence>
<organism evidence="2 3">
    <name type="scientific">Rhodococcoides corynebacterioides</name>
    <dbReference type="NCBI Taxonomy" id="53972"/>
    <lineage>
        <taxon>Bacteria</taxon>
        <taxon>Bacillati</taxon>
        <taxon>Actinomycetota</taxon>
        <taxon>Actinomycetes</taxon>
        <taxon>Mycobacteriales</taxon>
        <taxon>Nocardiaceae</taxon>
        <taxon>Rhodococcoides</taxon>
    </lineage>
</organism>
<comment type="caution">
    <text evidence="2">The sequence shown here is derived from an EMBL/GenBank/DDBJ whole genome shotgun (WGS) entry which is preliminary data.</text>
</comment>
<sequence length="268" mass="26691">MQTRATSSDATSRVSAVRAGALVALAAAVLAGCGGSTVSGTPEAGGPPPSAAPSSAPGSSSTTTTPSSTPSSTSASPDAAGSLSALLLDPSTFTAPYQAVVLPPQAVAQAAQDLDGIAADASVEPAGCKPEARSSDPDSTALLVATDPENRATISIELSRVDTTLEDRKALWQECSEVEATSAGVTSLVTTDIVPPPPIGADDTLALRRTVTSGGQAGEVTQSMLSLLAQVDDVRVTATYMSFGELTPDSTTLDRTFTAAVQKVKAGG</sequence>
<dbReference type="EMBL" id="JAFBBK010000001">
    <property type="protein sequence ID" value="MBM7414809.1"/>
    <property type="molecule type" value="Genomic_DNA"/>
</dbReference>
<gene>
    <name evidence="2" type="ORF">JOE42_001542</name>
</gene>
<evidence type="ECO:0000313" key="2">
    <source>
        <dbReference type="EMBL" id="MBM7414809.1"/>
    </source>
</evidence>
<evidence type="ECO:0000256" key="1">
    <source>
        <dbReference type="SAM" id="MobiDB-lite"/>
    </source>
</evidence>
<dbReference type="Proteomes" id="UP000703038">
    <property type="component" value="Unassembled WGS sequence"/>
</dbReference>
<dbReference type="PROSITE" id="PS51257">
    <property type="entry name" value="PROKAR_LIPOPROTEIN"/>
    <property type="match status" value="1"/>
</dbReference>
<proteinExistence type="predicted"/>